<dbReference type="InterPro" id="IPR001347">
    <property type="entry name" value="SIS_dom"/>
</dbReference>
<dbReference type="Proteomes" id="UP000658690">
    <property type="component" value="Unassembled WGS sequence"/>
</dbReference>
<dbReference type="SUPFAM" id="SSF53697">
    <property type="entry name" value="SIS domain"/>
    <property type="match status" value="1"/>
</dbReference>
<dbReference type="RefSeq" id="WP_171691358.1">
    <property type="nucleotide sequence ID" value="NZ_WHOC01000108.1"/>
</dbReference>
<dbReference type="Gene3D" id="3.40.50.10490">
    <property type="entry name" value="Glucose-6-phosphate isomerase like protein, domain 1"/>
    <property type="match status" value="1"/>
</dbReference>
<accession>A0ABX1Z683</accession>
<keyword evidence="3" id="KW-1185">Reference proteome</keyword>
<reference evidence="2 3" key="1">
    <citation type="submission" date="2019-10" db="EMBL/GenBank/DDBJ databases">
        <title>Description of Paenibacillus choica sp. nov.</title>
        <authorList>
            <person name="Carlier A."/>
            <person name="Qi S."/>
        </authorList>
    </citation>
    <scope>NUCLEOTIDE SEQUENCE [LARGE SCALE GENOMIC DNA]</scope>
    <source>
        <strain evidence="2 3">LMG 31460</strain>
    </source>
</reference>
<comment type="caution">
    <text evidence="2">The sequence shown here is derived from an EMBL/GenBank/DDBJ whole genome shotgun (WGS) entry which is preliminary data.</text>
</comment>
<dbReference type="PANTHER" id="PTHR30514:SF18">
    <property type="entry name" value="RPIR-FAMILY TRANSCRIPTIONAL REGULATOR"/>
    <property type="match status" value="1"/>
</dbReference>
<dbReference type="EMBL" id="WHOC01000108">
    <property type="protein sequence ID" value="NOU88334.1"/>
    <property type="molecule type" value="Genomic_DNA"/>
</dbReference>
<dbReference type="SUPFAM" id="SSF46689">
    <property type="entry name" value="Homeodomain-like"/>
    <property type="match status" value="1"/>
</dbReference>
<dbReference type="PANTHER" id="PTHR30514">
    <property type="entry name" value="GLUCOKINASE"/>
    <property type="match status" value="1"/>
</dbReference>
<dbReference type="InterPro" id="IPR009057">
    <property type="entry name" value="Homeodomain-like_sf"/>
</dbReference>
<organism evidence="2 3">
    <name type="scientific">Paenibacillus germinis</name>
    <dbReference type="NCBI Taxonomy" id="2654979"/>
    <lineage>
        <taxon>Bacteria</taxon>
        <taxon>Bacillati</taxon>
        <taxon>Bacillota</taxon>
        <taxon>Bacilli</taxon>
        <taxon>Bacillales</taxon>
        <taxon>Paenibacillaceae</taxon>
        <taxon>Paenibacillus</taxon>
    </lineage>
</organism>
<protein>
    <submittedName>
        <fullName evidence="2">SIS domain-containing protein</fullName>
    </submittedName>
</protein>
<dbReference type="Pfam" id="PF01380">
    <property type="entry name" value="SIS"/>
    <property type="match status" value="1"/>
</dbReference>
<dbReference type="InterPro" id="IPR036388">
    <property type="entry name" value="WH-like_DNA-bd_sf"/>
</dbReference>
<dbReference type="InterPro" id="IPR000281">
    <property type="entry name" value="HTH_RpiR"/>
</dbReference>
<evidence type="ECO:0000313" key="3">
    <source>
        <dbReference type="Proteomes" id="UP000658690"/>
    </source>
</evidence>
<proteinExistence type="predicted"/>
<gene>
    <name evidence="2" type="ORF">GC102_21600</name>
</gene>
<dbReference type="PROSITE" id="PS51071">
    <property type="entry name" value="HTH_RPIR"/>
    <property type="match status" value="1"/>
</dbReference>
<dbReference type="Pfam" id="PF01418">
    <property type="entry name" value="HTH_6"/>
    <property type="match status" value="1"/>
</dbReference>
<name>A0ABX1Z683_9BACL</name>
<evidence type="ECO:0000313" key="2">
    <source>
        <dbReference type="EMBL" id="NOU88334.1"/>
    </source>
</evidence>
<dbReference type="Gene3D" id="1.10.10.10">
    <property type="entry name" value="Winged helix-like DNA-binding domain superfamily/Winged helix DNA-binding domain"/>
    <property type="match status" value="1"/>
</dbReference>
<evidence type="ECO:0000259" key="1">
    <source>
        <dbReference type="PROSITE" id="PS51071"/>
    </source>
</evidence>
<feature type="domain" description="HTH rpiR-type" evidence="1">
    <location>
        <begin position="2"/>
        <end position="78"/>
    </location>
</feature>
<feature type="non-terminal residue" evidence="2">
    <location>
        <position position="203"/>
    </location>
</feature>
<dbReference type="InterPro" id="IPR047640">
    <property type="entry name" value="RpiR-like"/>
</dbReference>
<sequence length="203" mass="22989">MNSVQDRIHKSYNQLSNQQKLVAEFILEEPKKVALHPAKEIGALTGTSGTTVIRLCNALGYSGFSAMQNEVRQSLLANGQRENHIQKFFDHSKRLNEKEGLITYKMEQDIAYISETLNSVRQDALDQAVESIIKAKKVVVVGFRSSYAPAHWLSYTLNIVKGDTHLYTGQNDDANYLMMLADEEWLVIVLSFPRYTQETISFA</sequence>
<dbReference type="InterPro" id="IPR046348">
    <property type="entry name" value="SIS_dom_sf"/>
</dbReference>